<proteinExistence type="predicted"/>
<evidence type="ECO:0000313" key="2">
    <source>
        <dbReference type="EMBL" id="CAG8789800.1"/>
    </source>
</evidence>
<name>A0A9N9JQS0_9GLOM</name>
<dbReference type="AlphaFoldDB" id="A0A9N9JQS0"/>
<dbReference type="Proteomes" id="UP000789396">
    <property type="component" value="Unassembled WGS sequence"/>
</dbReference>
<feature type="non-terminal residue" evidence="2">
    <location>
        <position position="1"/>
    </location>
</feature>
<evidence type="ECO:0000256" key="1">
    <source>
        <dbReference type="SAM" id="MobiDB-lite"/>
    </source>
</evidence>
<evidence type="ECO:0000313" key="3">
    <source>
        <dbReference type="Proteomes" id="UP000789396"/>
    </source>
</evidence>
<accession>A0A9N9JQS0</accession>
<dbReference type="EMBL" id="CAJVPZ010060074">
    <property type="protein sequence ID" value="CAG8789800.1"/>
    <property type="molecule type" value="Genomic_DNA"/>
</dbReference>
<organism evidence="2 3">
    <name type="scientific">Racocetra fulgida</name>
    <dbReference type="NCBI Taxonomy" id="60492"/>
    <lineage>
        <taxon>Eukaryota</taxon>
        <taxon>Fungi</taxon>
        <taxon>Fungi incertae sedis</taxon>
        <taxon>Mucoromycota</taxon>
        <taxon>Glomeromycotina</taxon>
        <taxon>Glomeromycetes</taxon>
        <taxon>Diversisporales</taxon>
        <taxon>Gigasporaceae</taxon>
        <taxon>Racocetra</taxon>
    </lineage>
</organism>
<sequence length="40" mass="4470">SIQPLTMTNKNLNLSSQVLPIDDESELSKQNQNNLDNSPE</sequence>
<reference evidence="2" key="1">
    <citation type="submission" date="2021-06" db="EMBL/GenBank/DDBJ databases">
        <authorList>
            <person name="Kallberg Y."/>
            <person name="Tangrot J."/>
            <person name="Rosling A."/>
        </authorList>
    </citation>
    <scope>NUCLEOTIDE SEQUENCE</scope>
    <source>
        <strain evidence="2">IN212</strain>
    </source>
</reference>
<protein>
    <submittedName>
        <fullName evidence="2">13562_t:CDS:1</fullName>
    </submittedName>
</protein>
<keyword evidence="3" id="KW-1185">Reference proteome</keyword>
<feature type="compositionally biased region" description="Polar residues" evidence="1">
    <location>
        <begin position="28"/>
        <end position="40"/>
    </location>
</feature>
<comment type="caution">
    <text evidence="2">The sequence shown here is derived from an EMBL/GenBank/DDBJ whole genome shotgun (WGS) entry which is preliminary data.</text>
</comment>
<feature type="region of interest" description="Disordered" evidence="1">
    <location>
        <begin position="16"/>
        <end position="40"/>
    </location>
</feature>
<gene>
    <name evidence="2" type="ORF">RFULGI_LOCUS16623</name>
</gene>